<keyword evidence="3" id="KW-1185">Reference proteome</keyword>
<organism evidence="2 3">
    <name type="scientific">Ensete ventricosum</name>
    <name type="common">Abyssinian banana</name>
    <name type="synonym">Musa ensete</name>
    <dbReference type="NCBI Taxonomy" id="4639"/>
    <lineage>
        <taxon>Eukaryota</taxon>
        <taxon>Viridiplantae</taxon>
        <taxon>Streptophyta</taxon>
        <taxon>Embryophyta</taxon>
        <taxon>Tracheophyta</taxon>
        <taxon>Spermatophyta</taxon>
        <taxon>Magnoliopsida</taxon>
        <taxon>Liliopsida</taxon>
        <taxon>Zingiberales</taxon>
        <taxon>Musaceae</taxon>
        <taxon>Ensete</taxon>
    </lineage>
</organism>
<dbReference type="AlphaFoldDB" id="A0AAV8Q9I7"/>
<feature type="compositionally biased region" description="Polar residues" evidence="1">
    <location>
        <begin position="82"/>
        <end position="103"/>
    </location>
</feature>
<dbReference type="EMBL" id="JAQQAF010000006">
    <property type="protein sequence ID" value="KAJ8476419.1"/>
    <property type="molecule type" value="Genomic_DNA"/>
</dbReference>
<reference evidence="2 3" key="1">
    <citation type="submission" date="2022-12" db="EMBL/GenBank/DDBJ databases">
        <title>Chromosome-scale assembly of the Ensete ventricosum genome.</title>
        <authorList>
            <person name="Dussert Y."/>
            <person name="Stocks J."/>
            <person name="Wendawek A."/>
            <person name="Woldeyes F."/>
            <person name="Nichols R.A."/>
            <person name="Borrell J.S."/>
        </authorList>
    </citation>
    <scope>NUCLEOTIDE SEQUENCE [LARGE SCALE GENOMIC DNA]</scope>
    <source>
        <strain evidence="3">cv. Maze</strain>
        <tissue evidence="2">Seeds</tissue>
    </source>
</reference>
<dbReference type="PANTHER" id="PTHR36022:SF1">
    <property type="entry name" value="GPI-ANCHORED ADHESIN-LIKE PROTEIN"/>
    <property type="match status" value="1"/>
</dbReference>
<feature type="region of interest" description="Disordered" evidence="1">
    <location>
        <begin position="1"/>
        <end position="103"/>
    </location>
</feature>
<evidence type="ECO:0000313" key="2">
    <source>
        <dbReference type="EMBL" id="KAJ8476419.1"/>
    </source>
</evidence>
<evidence type="ECO:0000313" key="3">
    <source>
        <dbReference type="Proteomes" id="UP001222027"/>
    </source>
</evidence>
<feature type="compositionally biased region" description="Basic and acidic residues" evidence="1">
    <location>
        <begin position="257"/>
        <end position="267"/>
    </location>
</feature>
<name>A0AAV8Q9I7_ENSVE</name>
<proteinExistence type="predicted"/>
<comment type="caution">
    <text evidence="2">The sequence shown here is derived from an EMBL/GenBank/DDBJ whole genome shotgun (WGS) entry which is preliminary data.</text>
</comment>
<protein>
    <submittedName>
        <fullName evidence="2">Uncharacterized protein</fullName>
    </submittedName>
</protein>
<feature type="compositionally biased region" description="Basic and acidic residues" evidence="1">
    <location>
        <begin position="16"/>
        <end position="29"/>
    </location>
</feature>
<sequence>MGREAMNAPSKMGKRSSKECLMKKSEAKKKPTQSINPLKDLNGGSVPPPLGSSEASRGGCFRFLLSHSSDKESLARSKPAPRTQSAPSNSRNVASNAKNPTIPSRYQTFQKNASKSNVEADKQLGSWKALNPRNGDLFQRCNKRKHNSNCKNPEKGLEGKIGSCLVSTHQRPFGRFDAHVGFESTKEGEQNLMSTPTSATIPPVQASISPEVPVKASAADAAPVCFAAGHVIARVHDRGKCRARGILIGEREPEVEKVRGGCTDRTRASVTPPPPPAEASMHWLSSPSENVDMALCSSFNSSSEVLAAEASVDWLLSPCKDGEGVHKDALLMGNRTSPDRGSWRFFPGNSIRERSPELSGLMSLDSPSLETTPSSGIGIQKTPSTGGSVSPFSMILERIAKSSKAKLVRPQQETGRHRNCSVLEDSLFSGNSWIEGHVTCKPSFVLSSRKKYDLADFKMDAMAESLESVRLSPEPLSNDASCQAPLPGLSFQFECHKTNSVDFNHLQNLYCDRISIAKDASAEEEVLPSSQTRVSWREEPISRVFEMGELDHCQWLSDDDNFVHHEEHIVAPIPDLKSDCDSSSSILKNRTEPIAPVGFGYVVFVSEAKRSETEVSPQGPISCAESIGMEGLVLDSSGDSDWTLFYKNHLLEV</sequence>
<gene>
    <name evidence="2" type="ORF">OPV22_020146</name>
</gene>
<evidence type="ECO:0000256" key="1">
    <source>
        <dbReference type="SAM" id="MobiDB-lite"/>
    </source>
</evidence>
<feature type="region of interest" description="Disordered" evidence="1">
    <location>
        <begin position="365"/>
        <end position="388"/>
    </location>
</feature>
<dbReference type="PANTHER" id="PTHR36022">
    <property type="entry name" value="GPI-ANCHORED ADHESIN-LIKE PROTEIN"/>
    <property type="match status" value="1"/>
</dbReference>
<dbReference type="Proteomes" id="UP001222027">
    <property type="component" value="Unassembled WGS sequence"/>
</dbReference>
<feature type="region of interest" description="Disordered" evidence="1">
    <location>
        <begin position="257"/>
        <end position="279"/>
    </location>
</feature>
<accession>A0AAV8Q9I7</accession>